<reference evidence="1 2" key="1">
    <citation type="submission" date="2019-03" db="EMBL/GenBank/DDBJ databases">
        <title>Rhizobium sp. nov., an bacterium isolated from biocrust in Mu Us Desert.</title>
        <authorList>
            <person name="Lixiong L."/>
        </authorList>
    </citation>
    <scope>NUCLEOTIDE SEQUENCE [LARGE SCALE GENOMIC DNA]</scope>
    <source>
        <strain evidence="1 2">SPY-1</strain>
    </source>
</reference>
<comment type="caution">
    <text evidence="1">The sequence shown here is derived from an EMBL/GenBank/DDBJ whole genome shotgun (WGS) entry which is preliminary data.</text>
</comment>
<dbReference type="InterPro" id="IPR035093">
    <property type="entry name" value="RelE/ParE_toxin_dom_sf"/>
</dbReference>
<dbReference type="EMBL" id="SMTL01000002">
    <property type="protein sequence ID" value="TDK37480.1"/>
    <property type="molecule type" value="Genomic_DNA"/>
</dbReference>
<evidence type="ECO:0000313" key="1">
    <source>
        <dbReference type="EMBL" id="TDK37480.1"/>
    </source>
</evidence>
<keyword evidence="2" id="KW-1185">Reference proteome</keyword>
<dbReference type="Gene3D" id="3.30.2310.20">
    <property type="entry name" value="RelE-like"/>
    <property type="match status" value="1"/>
</dbReference>
<dbReference type="OrthoDB" id="9814952at2"/>
<accession>A0A4R5UKQ6</accession>
<organism evidence="1 2">
    <name type="scientific">Rhizobium deserti</name>
    <dbReference type="NCBI Taxonomy" id="2547961"/>
    <lineage>
        <taxon>Bacteria</taxon>
        <taxon>Pseudomonadati</taxon>
        <taxon>Pseudomonadota</taxon>
        <taxon>Alphaproteobacteria</taxon>
        <taxon>Hyphomicrobiales</taxon>
        <taxon>Rhizobiaceae</taxon>
        <taxon>Rhizobium/Agrobacterium group</taxon>
        <taxon>Rhizobium</taxon>
    </lineage>
</organism>
<protein>
    <submittedName>
        <fullName evidence="1">Type II toxin-antitoxin system RelE/ParE family toxin</fullName>
    </submittedName>
</protein>
<name>A0A4R5UKQ6_9HYPH</name>
<dbReference type="RefSeq" id="WP_133316249.1">
    <property type="nucleotide sequence ID" value="NZ_SMTL01000002.1"/>
</dbReference>
<proteinExistence type="predicted"/>
<evidence type="ECO:0000313" key="2">
    <source>
        <dbReference type="Proteomes" id="UP000295238"/>
    </source>
</evidence>
<dbReference type="AlphaFoldDB" id="A0A4R5UKQ6"/>
<dbReference type="Proteomes" id="UP000295238">
    <property type="component" value="Unassembled WGS sequence"/>
</dbReference>
<gene>
    <name evidence="1" type="ORF">E2F50_11550</name>
</gene>
<sequence length="104" mass="11389">MIYRIINHPLVESDLFDITDMVSSYAGLTIGKSKTSEITRFISNLSSFPKIGSIRSDILPGLRAIPAAEKAVVCFTVDDASLTVFIICISYAGSDWASRVKERS</sequence>